<evidence type="ECO:0000256" key="5">
    <source>
        <dbReference type="ARBA" id="ARBA00022801"/>
    </source>
</evidence>
<protein>
    <recommendedName>
        <fullName evidence="7">Ribonuclease</fullName>
        <ecNumber evidence="7">3.1.26.4</ecNumber>
    </recommendedName>
</protein>
<accession>A0AAN6T2F0</accession>
<evidence type="ECO:0000256" key="7">
    <source>
        <dbReference type="RuleBase" id="RU003515"/>
    </source>
</evidence>
<dbReference type="PROSITE" id="PS51975">
    <property type="entry name" value="RNASE_H_2"/>
    <property type="match status" value="1"/>
</dbReference>
<name>A0AAN6T2F0_9PEZI</name>
<dbReference type="GO" id="GO:0003723">
    <property type="term" value="F:RNA binding"/>
    <property type="evidence" value="ECO:0007669"/>
    <property type="project" value="UniProtKB-UniRule"/>
</dbReference>
<comment type="catalytic activity">
    <reaction evidence="1 7">
        <text>Endonucleolytic cleavage to 5'-phosphomonoester.</text>
        <dbReference type="EC" id="3.1.26.4"/>
    </reaction>
</comment>
<evidence type="ECO:0000313" key="10">
    <source>
        <dbReference type="EMBL" id="KAK4101801.1"/>
    </source>
</evidence>
<comment type="caution">
    <text evidence="6">Lacks conserved residue(s) required for the propagation of feature annotation.</text>
</comment>
<organism evidence="10 11">
    <name type="scientific">Parathielavia hyrcaniae</name>
    <dbReference type="NCBI Taxonomy" id="113614"/>
    <lineage>
        <taxon>Eukaryota</taxon>
        <taxon>Fungi</taxon>
        <taxon>Dikarya</taxon>
        <taxon>Ascomycota</taxon>
        <taxon>Pezizomycotina</taxon>
        <taxon>Sordariomycetes</taxon>
        <taxon>Sordariomycetidae</taxon>
        <taxon>Sordariales</taxon>
        <taxon>Chaetomiaceae</taxon>
        <taxon>Parathielavia</taxon>
    </lineage>
</organism>
<comment type="similarity">
    <text evidence="7">Belongs to the RNase HII family.</text>
</comment>
<feature type="domain" description="RNase H type-2" evidence="9">
    <location>
        <begin position="61"/>
        <end position="143"/>
    </location>
</feature>
<reference evidence="10" key="1">
    <citation type="journal article" date="2023" name="Mol. Phylogenet. Evol.">
        <title>Genome-scale phylogeny and comparative genomics of the fungal order Sordariales.</title>
        <authorList>
            <person name="Hensen N."/>
            <person name="Bonometti L."/>
            <person name="Westerberg I."/>
            <person name="Brannstrom I.O."/>
            <person name="Guillou S."/>
            <person name="Cros-Aarteil S."/>
            <person name="Calhoun S."/>
            <person name="Haridas S."/>
            <person name="Kuo A."/>
            <person name="Mondo S."/>
            <person name="Pangilinan J."/>
            <person name="Riley R."/>
            <person name="LaButti K."/>
            <person name="Andreopoulos B."/>
            <person name="Lipzen A."/>
            <person name="Chen C."/>
            <person name="Yan M."/>
            <person name="Daum C."/>
            <person name="Ng V."/>
            <person name="Clum A."/>
            <person name="Steindorff A."/>
            <person name="Ohm R.A."/>
            <person name="Martin F."/>
            <person name="Silar P."/>
            <person name="Natvig D.O."/>
            <person name="Lalanne C."/>
            <person name="Gautier V."/>
            <person name="Ament-Velasquez S.L."/>
            <person name="Kruys A."/>
            <person name="Hutchinson M.I."/>
            <person name="Powell A.J."/>
            <person name="Barry K."/>
            <person name="Miller A.N."/>
            <person name="Grigoriev I.V."/>
            <person name="Debuchy R."/>
            <person name="Gladieux P."/>
            <person name="Hiltunen Thoren M."/>
            <person name="Johannesson H."/>
        </authorList>
    </citation>
    <scope>NUCLEOTIDE SEQUENCE</scope>
    <source>
        <strain evidence="10">CBS 757.83</strain>
    </source>
</reference>
<comment type="caution">
    <text evidence="10">The sequence shown here is derived from an EMBL/GenBank/DDBJ whole genome shotgun (WGS) entry which is preliminary data.</text>
</comment>
<gene>
    <name evidence="10" type="ORF">N658DRAFT_506566</name>
</gene>
<comment type="function">
    <text evidence="7">Endonuclease that specifically degrades the RNA of RNA-DNA hybrids.</text>
</comment>
<dbReference type="GO" id="GO:0032299">
    <property type="term" value="C:ribonuclease H2 complex"/>
    <property type="evidence" value="ECO:0007669"/>
    <property type="project" value="TreeGrafter"/>
</dbReference>
<evidence type="ECO:0000256" key="4">
    <source>
        <dbReference type="ARBA" id="ARBA00022759"/>
    </source>
</evidence>
<evidence type="ECO:0000259" key="9">
    <source>
        <dbReference type="PROSITE" id="PS51975"/>
    </source>
</evidence>
<dbReference type="AlphaFoldDB" id="A0AAN6T2F0"/>
<dbReference type="InterPro" id="IPR001352">
    <property type="entry name" value="RNase_HII/HIII"/>
</dbReference>
<dbReference type="GO" id="GO:0006298">
    <property type="term" value="P:mismatch repair"/>
    <property type="evidence" value="ECO:0007669"/>
    <property type="project" value="TreeGrafter"/>
</dbReference>
<dbReference type="InterPro" id="IPR036397">
    <property type="entry name" value="RNaseH_sf"/>
</dbReference>
<keyword evidence="3" id="KW-0479">Metal-binding</keyword>
<dbReference type="EMBL" id="MU863633">
    <property type="protein sequence ID" value="KAK4101801.1"/>
    <property type="molecule type" value="Genomic_DNA"/>
</dbReference>
<keyword evidence="2 7" id="KW-0540">Nuclease</keyword>
<dbReference type="GO" id="GO:0004523">
    <property type="term" value="F:RNA-DNA hybrid ribonuclease activity"/>
    <property type="evidence" value="ECO:0007669"/>
    <property type="project" value="UniProtKB-EC"/>
</dbReference>
<keyword evidence="4 7" id="KW-0255">Endonuclease</keyword>
<keyword evidence="5 7" id="KW-0378">Hydrolase</keyword>
<dbReference type="InterPro" id="IPR024567">
    <property type="entry name" value="RNase_HII/HIII_dom"/>
</dbReference>
<dbReference type="EC" id="3.1.26.4" evidence="7"/>
<feature type="region of interest" description="Disordered" evidence="8">
    <location>
        <begin position="118"/>
        <end position="143"/>
    </location>
</feature>
<evidence type="ECO:0000313" key="11">
    <source>
        <dbReference type="Proteomes" id="UP001305647"/>
    </source>
</evidence>
<dbReference type="SUPFAM" id="SSF53098">
    <property type="entry name" value="Ribonuclease H-like"/>
    <property type="match status" value="1"/>
</dbReference>
<evidence type="ECO:0000256" key="1">
    <source>
        <dbReference type="ARBA" id="ARBA00000077"/>
    </source>
</evidence>
<keyword evidence="11" id="KW-1185">Reference proteome</keyword>
<evidence type="ECO:0000256" key="2">
    <source>
        <dbReference type="ARBA" id="ARBA00022722"/>
    </source>
</evidence>
<dbReference type="InterPro" id="IPR012337">
    <property type="entry name" value="RNaseH-like_sf"/>
</dbReference>
<sequence>MEDPQQGDDVALETPSSNVFIPPSIVPSSLLAGDSYSYFSPVPSSLLPPLGSSPPEATGPPCALGVDEAGRGPVLGPMVYGVFYLPLPLSDPLLRQTHHFDDSKVLTPATRSALMQTLCTPPPLPPPPPATTRQHSTPPAAGP</sequence>
<evidence type="ECO:0000256" key="8">
    <source>
        <dbReference type="SAM" id="MobiDB-lite"/>
    </source>
</evidence>
<evidence type="ECO:0000256" key="6">
    <source>
        <dbReference type="PROSITE-ProRule" id="PRU01319"/>
    </source>
</evidence>
<dbReference type="Gene3D" id="3.30.420.10">
    <property type="entry name" value="Ribonuclease H-like superfamily/Ribonuclease H"/>
    <property type="match status" value="1"/>
</dbReference>
<feature type="compositionally biased region" description="Pro residues" evidence="8">
    <location>
        <begin position="120"/>
        <end position="130"/>
    </location>
</feature>
<reference evidence="10" key="2">
    <citation type="submission" date="2023-05" db="EMBL/GenBank/DDBJ databases">
        <authorList>
            <consortium name="Lawrence Berkeley National Laboratory"/>
            <person name="Steindorff A."/>
            <person name="Hensen N."/>
            <person name="Bonometti L."/>
            <person name="Westerberg I."/>
            <person name="Brannstrom I.O."/>
            <person name="Guillou S."/>
            <person name="Cros-Aarteil S."/>
            <person name="Calhoun S."/>
            <person name="Haridas S."/>
            <person name="Kuo A."/>
            <person name="Mondo S."/>
            <person name="Pangilinan J."/>
            <person name="Riley R."/>
            <person name="Labutti K."/>
            <person name="Andreopoulos B."/>
            <person name="Lipzen A."/>
            <person name="Chen C."/>
            <person name="Yanf M."/>
            <person name="Daum C."/>
            <person name="Ng V."/>
            <person name="Clum A."/>
            <person name="Ohm R."/>
            <person name="Martin F."/>
            <person name="Silar P."/>
            <person name="Natvig D."/>
            <person name="Lalanne C."/>
            <person name="Gautier V."/>
            <person name="Ament-Velasquez S.L."/>
            <person name="Kruys A."/>
            <person name="Hutchinson M.I."/>
            <person name="Powell A.J."/>
            <person name="Barry K."/>
            <person name="Miller A.N."/>
            <person name="Grigoriev I.V."/>
            <person name="Debuchy R."/>
            <person name="Gladieux P."/>
            <person name="Thoren M.H."/>
            <person name="Johannesson H."/>
        </authorList>
    </citation>
    <scope>NUCLEOTIDE SEQUENCE</scope>
    <source>
        <strain evidence="10">CBS 757.83</strain>
    </source>
</reference>
<dbReference type="PANTHER" id="PTHR10954">
    <property type="entry name" value="RIBONUCLEASE H2 SUBUNIT A"/>
    <property type="match status" value="1"/>
</dbReference>
<dbReference type="GO" id="GO:0043137">
    <property type="term" value="P:DNA replication, removal of RNA primer"/>
    <property type="evidence" value="ECO:0007669"/>
    <property type="project" value="TreeGrafter"/>
</dbReference>
<dbReference type="Proteomes" id="UP001305647">
    <property type="component" value="Unassembled WGS sequence"/>
</dbReference>
<evidence type="ECO:0000256" key="3">
    <source>
        <dbReference type="ARBA" id="ARBA00022723"/>
    </source>
</evidence>
<dbReference type="GO" id="GO:0046872">
    <property type="term" value="F:metal ion binding"/>
    <property type="evidence" value="ECO:0007669"/>
    <property type="project" value="UniProtKB-KW"/>
</dbReference>
<dbReference type="PANTHER" id="PTHR10954:SF7">
    <property type="entry name" value="RIBONUCLEASE H2 SUBUNIT A"/>
    <property type="match status" value="1"/>
</dbReference>
<dbReference type="Pfam" id="PF01351">
    <property type="entry name" value="RNase_HII"/>
    <property type="match status" value="1"/>
</dbReference>
<proteinExistence type="inferred from homology"/>